<evidence type="ECO:0000256" key="12">
    <source>
        <dbReference type="HAMAP-Rule" id="MF_01844"/>
    </source>
</evidence>
<evidence type="ECO:0000256" key="11">
    <source>
        <dbReference type="ARBA" id="ARBA00023201"/>
    </source>
</evidence>
<dbReference type="SUPFAM" id="SSF52833">
    <property type="entry name" value="Thioredoxin-like"/>
    <property type="match status" value="1"/>
</dbReference>
<keyword evidence="4 12" id="KW-0050">Antiport</keyword>
<feature type="transmembrane region" description="Helical" evidence="12">
    <location>
        <begin position="183"/>
        <end position="200"/>
    </location>
</feature>
<dbReference type="Pfam" id="PF06965">
    <property type="entry name" value="Na_H_antiport_1"/>
    <property type="match status" value="1"/>
</dbReference>
<dbReference type="EMBL" id="QQBH01000002">
    <property type="protein sequence ID" value="RDD90518.1"/>
    <property type="molecule type" value="Genomic_DNA"/>
</dbReference>
<comment type="similarity">
    <text evidence="2">In the N-terminal section; belongs to the NhaA Na(+)/H(+) (TC 2.A.33) antiporter family.</text>
</comment>
<dbReference type="PROSITE" id="PS51352">
    <property type="entry name" value="THIOREDOXIN_2"/>
    <property type="match status" value="1"/>
</dbReference>
<keyword evidence="10 12" id="KW-0472">Membrane</keyword>
<dbReference type="InterPro" id="IPR013766">
    <property type="entry name" value="Thioredoxin_domain"/>
</dbReference>
<dbReference type="OrthoDB" id="117402at2"/>
<dbReference type="InterPro" id="IPR023171">
    <property type="entry name" value="Na/H_antiporter_dom_sf"/>
</dbReference>
<dbReference type="RefSeq" id="WP_114527366.1">
    <property type="nucleotide sequence ID" value="NZ_JBHYWK010000008.1"/>
</dbReference>
<dbReference type="Gene3D" id="1.20.1530.10">
    <property type="entry name" value="Na+/H+ antiporter like domain"/>
    <property type="match status" value="1"/>
</dbReference>
<dbReference type="GO" id="GO:0006885">
    <property type="term" value="P:regulation of pH"/>
    <property type="evidence" value="ECO:0007669"/>
    <property type="project" value="InterPro"/>
</dbReference>
<comment type="subcellular location">
    <subcellularLocation>
        <location evidence="1">Cell inner membrane</location>
        <topology evidence="1">Multi-pass membrane protein</topology>
    </subcellularLocation>
    <subcellularLocation>
        <location evidence="12">Cell membrane</location>
        <topology evidence="12">Multi-pass membrane protein</topology>
    </subcellularLocation>
</comment>
<keyword evidence="6 12" id="KW-0812">Transmembrane</keyword>
<dbReference type="STRING" id="146923.Spa2297_00855"/>
<evidence type="ECO:0000256" key="10">
    <source>
        <dbReference type="ARBA" id="ARBA00023136"/>
    </source>
</evidence>
<feature type="transmembrane region" description="Helical" evidence="12">
    <location>
        <begin position="324"/>
        <end position="347"/>
    </location>
</feature>
<comment type="function">
    <text evidence="12">Na(+)/H(+) antiporter that extrudes sodium in exchange for external protons.</text>
</comment>
<evidence type="ECO:0000256" key="9">
    <source>
        <dbReference type="ARBA" id="ARBA00023065"/>
    </source>
</evidence>
<dbReference type="GO" id="GO:0015385">
    <property type="term" value="F:sodium:proton antiporter activity"/>
    <property type="evidence" value="ECO:0007669"/>
    <property type="project" value="TreeGrafter"/>
</dbReference>
<evidence type="ECO:0000313" key="14">
    <source>
        <dbReference type="EMBL" id="RDD90518.1"/>
    </source>
</evidence>
<gene>
    <name evidence="12" type="primary">nhaA</name>
    <name evidence="14" type="ORF">DVZ84_03955</name>
</gene>
<dbReference type="HAMAP" id="MF_01844">
    <property type="entry name" value="NhaA"/>
    <property type="match status" value="1"/>
</dbReference>
<feature type="domain" description="Thioredoxin" evidence="13">
    <location>
        <begin position="427"/>
        <end position="608"/>
    </location>
</feature>
<accession>A0A369VEY2</accession>
<dbReference type="Gene3D" id="3.40.30.10">
    <property type="entry name" value="Glutaredoxin"/>
    <property type="match status" value="1"/>
</dbReference>
<dbReference type="GO" id="GO:0005886">
    <property type="term" value="C:plasma membrane"/>
    <property type="evidence" value="ECO:0007669"/>
    <property type="project" value="UniProtKB-SubCell"/>
</dbReference>
<evidence type="ECO:0000256" key="5">
    <source>
        <dbReference type="ARBA" id="ARBA00022475"/>
    </source>
</evidence>
<dbReference type="PANTHER" id="PTHR30341">
    <property type="entry name" value="SODIUM ION/PROTON ANTIPORTER NHAA-RELATED"/>
    <property type="match status" value="1"/>
</dbReference>
<evidence type="ECO:0000256" key="2">
    <source>
        <dbReference type="ARBA" id="ARBA00007006"/>
    </source>
</evidence>
<name>A0A369VEY2_9ACTN</name>
<evidence type="ECO:0000256" key="8">
    <source>
        <dbReference type="ARBA" id="ARBA00023053"/>
    </source>
</evidence>
<organism evidence="14 15">
    <name type="scientific">Streptomyces parvulus</name>
    <dbReference type="NCBI Taxonomy" id="146923"/>
    <lineage>
        <taxon>Bacteria</taxon>
        <taxon>Bacillati</taxon>
        <taxon>Actinomycetota</taxon>
        <taxon>Actinomycetes</taxon>
        <taxon>Kitasatosporales</taxon>
        <taxon>Streptomycetaceae</taxon>
        <taxon>Streptomyces</taxon>
    </lineage>
</organism>
<feature type="transmembrane region" description="Helical" evidence="12">
    <location>
        <begin position="20"/>
        <end position="36"/>
    </location>
</feature>
<evidence type="ECO:0000256" key="6">
    <source>
        <dbReference type="ARBA" id="ARBA00022692"/>
    </source>
</evidence>
<comment type="caution">
    <text evidence="14">The sequence shown here is derived from an EMBL/GenBank/DDBJ whole genome shotgun (WGS) entry which is preliminary data.</text>
</comment>
<dbReference type="AlphaFoldDB" id="A0A369VEY2"/>
<keyword evidence="9 12" id="KW-0406">Ion transport</keyword>
<feature type="transmembrane region" description="Helical" evidence="12">
    <location>
        <begin position="124"/>
        <end position="145"/>
    </location>
</feature>
<feature type="transmembrane region" description="Helical" evidence="12">
    <location>
        <begin position="398"/>
        <end position="419"/>
    </location>
</feature>
<sequence length="614" mass="65726">MTTRGGARWRTFVQTETGSAALLLAAVVAALLWANIDIHSYEAVWQAHFTVGFDTRHLSLTVHEWINAGLMSLFFFVVGLEARREFDMGELRDRRWVLLSAVAGLGSMVVPAVIYVVINAGHDSVHGWGTAMSTDTAFALGILAVLRHRLPASLRAFMLSISVVDDLVALVVIAVFYSDEIHVPALLIALGALLAIVVVLRLADAGRGLLCALLAVGVWVALHEAGIDPVVTGLAVGALVIAYPAPRGDLERASRLFRLFREQPTPELQRSAARGLASAISPNERLEQRFLPWVSFGIVPLFALANAGIELSGARLADAFTSPITLGILCGCVLGKIVGVLGSMAGARLLSGGRLRPNVGWGSVTAAGSIAGAAFTVSLLIAALAFEGEELNQARIGILATLVGSFAVSWGVSAVIGLLPTARRARALLGTSEPLTDLGVSVDERHDHVRGPADAAVTLVEYGDFECPYCGRAEGVVRDLLGSETDVRYVWRHLPLTDVHPHAQAAAEAAEAAARQGRFWDMHDRLLDHQDELGERDLLRHARELGLDMEVFREDLARRRGGGRIAEDVDSADLSGVSGTPTFFVNGRRHHGAYDIDALKRAVEQARRRALAGG</sequence>
<dbReference type="InterPro" id="IPR012336">
    <property type="entry name" value="Thioredoxin-like_fold"/>
</dbReference>
<dbReference type="Pfam" id="PF13462">
    <property type="entry name" value="Thioredoxin_4"/>
    <property type="match status" value="1"/>
</dbReference>
<evidence type="ECO:0000313" key="15">
    <source>
        <dbReference type="Proteomes" id="UP000253742"/>
    </source>
</evidence>
<comment type="similarity">
    <text evidence="12">Belongs to the NhaA Na(+)/H(+) (TC 2.A.33) antiporter family.</text>
</comment>
<feature type="transmembrane region" description="Helical" evidence="12">
    <location>
        <begin position="157"/>
        <end position="177"/>
    </location>
</feature>
<keyword evidence="5 12" id="KW-1003">Cell membrane</keyword>
<dbReference type="Proteomes" id="UP000253742">
    <property type="component" value="Unassembled WGS sequence"/>
</dbReference>
<reference evidence="14 15" key="1">
    <citation type="submission" date="2018-07" db="EMBL/GenBank/DDBJ databases">
        <title>Genome guided investigation of antibiotics producing actinomycetales strain isolated from a Macau mangrove ecosystem.</title>
        <authorList>
            <person name="Hu D."/>
        </authorList>
    </citation>
    <scope>NUCLEOTIDE SEQUENCE [LARGE SCALE GENOMIC DNA]</scope>
    <source>
        <strain evidence="14 15">2297</strain>
    </source>
</reference>
<dbReference type="InterPro" id="IPR004670">
    <property type="entry name" value="NhaA"/>
</dbReference>
<keyword evidence="7 12" id="KW-1133">Transmembrane helix</keyword>
<dbReference type="InterPro" id="IPR036249">
    <property type="entry name" value="Thioredoxin-like_sf"/>
</dbReference>
<evidence type="ECO:0000256" key="1">
    <source>
        <dbReference type="ARBA" id="ARBA00004429"/>
    </source>
</evidence>
<protein>
    <recommendedName>
        <fullName evidence="12">Na(+)/H(+) antiporter NhaA</fullName>
    </recommendedName>
    <alternativeName>
        <fullName evidence="12">Sodium/proton antiporter NhaA</fullName>
    </alternativeName>
</protein>
<keyword evidence="11 12" id="KW-0739">Sodium transport</keyword>
<keyword evidence="8 12" id="KW-0915">Sodium</keyword>
<dbReference type="PANTHER" id="PTHR30341:SF0">
    <property type="entry name" value="NA(+)_H(+) ANTIPORTER NHAA"/>
    <property type="match status" value="1"/>
</dbReference>
<evidence type="ECO:0000256" key="4">
    <source>
        <dbReference type="ARBA" id="ARBA00022449"/>
    </source>
</evidence>
<feature type="transmembrane region" description="Helical" evidence="12">
    <location>
        <begin position="65"/>
        <end position="84"/>
    </location>
</feature>
<keyword evidence="3 12" id="KW-0813">Transport</keyword>
<feature type="transmembrane region" description="Helical" evidence="12">
    <location>
        <begin position="96"/>
        <end position="118"/>
    </location>
</feature>
<proteinExistence type="inferred from homology"/>
<feature type="transmembrane region" description="Helical" evidence="12">
    <location>
        <begin position="359"/>
        <end position="386"/>
    </location>
</feature>
<feature type="transmembrane region" description="Helical" evidence="12">
    <location>
        <begin position="290"/>
        <end position="309"/>
    </location>
</feature>
<evidence type="ECO:0000256" key="3">
    <source>
        <dbReference type="ARBA" id="ARBA00022448"/>
    </source>
</evidence>
<evidence type="ECO:0000256" key="7">
    <source>
        <dbReference type="ARBA" id="ARBA00022989"/>
    </source>
</evidence>
<evidence type="ECO:0000259" key="13">
    <source>
        <dbReference type="PROSITE" id="PS51352"/>
    </source>
</evidence>
<comment type="catalytic activity">
    <reaction evidence="12">
        <text>Na(+)(in) + 2 H(+)(out) = Na(+)(out) + 2 H(+)(in)</text>
        <dbReference type="Rhea" id="RHEA:29251"/>
        <dbReference type="ChEBI" id="CHEBI:15378"/>
        <dbReference type="ChEBI" id="CHEBI:29101"/>
    </reaction>
</comment>